<keyword evidence="2" id="KW-0479">Metal-binding</keyword>
<reference evidence="9" key="1">
    <citation type="submission" date="2022-11" db="EMBL/GenBank/DDBJ databases">
        <authorList>
            <person name="Scott C."/>
            <person name="Bruce N."/>
        </authorList>
    </citation>
    <scope>NUCLEOTIDE SEQUENCE</scope>
</reference>
<dbReference type="Gene3D" id="3.30.428.10">
    <property type="entry name" value="HIT-like"/>
    <property type="match status" value="1"/>
</dbReference>
<dbReference type="GO" id="GO:0003697">
    <property type="term" value="F:single-stranded DNA binding"/>
    <property type="evidence" value="ECO:0007669"/>
    <property type="project" value="TreeGrafter"/>
</dbReference>
<dbReference type="EMBL" id="CALLCH030000001">
    <property type="protein sequence ID" value="CAI4210235.1"/>
    <property type="molecule type" value="Genomic_DNA"/>
</dbReference>
<evidence type="ECO:0000259" key="8">
    <source>
        <dbReference type="PROSITE" id="PS51084"/>
    </source>
</evidence>
<dbReference type="InterPro" id="IPR032566">
    <property type="entry name" value="Znf-C2HE"/>
</dbReference>
<evidence type="ECO:0000256" key="1">
    <source>
        <dbReference type="ARBA" id="ARBA00004123"/>
    </source>
</evidence>
<proteinExistence type="predicted"/>
<accession>A0A9P1GUE6</accession>
<dbReference type="PANTHER" id="PTHR12486">
    <property type="entry name" value="APRATAXIN-RELATED"/>
    <property type="match status" value="1"/>
</dbReference>
<dbReference type="GO" id="GO:0000012">
    <property type="term" value="P:single strand break repair"/>
    <property type="evidence" value="ECO:0007669"/>
    <property type="project" value="TreeGrafter"/>
</dbReference>
<gene>
    <name evidence="9" type="ORF">PPNO1_LOCUS42</name>
</gene>
<evidence type="ECO:0000256" key="4">
    <source>
        <dbReference type="ARBA" id="ARBA00023125"/>
    </source>
</evidence>
<keyword evidence="5" id="KW-0539">Nucleus</keyword>
<feature type="domain" description="HIT" evidence="8">
    <location>
        <begin position="58"/>
        <end position="178"/>
    </location>
</feature>
<evidence type="ECO:0000313" key="9">
    <source>
        <dbReference type="EMBL" id="CAI4210235.1"/>
    </source>
</evidence>
<dbReference type="GO" id="GO:0033699">
    <property type="term" value="F:DNA 5'-adenosine monophosphate hydrolase activity"/>
    <property type="evidence" value="ECO:0007669"/>
    <property type="project" value="TreeGrafter"/>
</dbReference>
<name>A0A9P1GUE6_9PEZI</name>
<dbReference type="GO" id="GO:0046872">
    <property type="term" value="F:metal ion binding"/>
    <property type="evidence" value="ECO:0007669"/>
    <property type="project" value="UniProtKB-KW"/>
</dbReference>
<dbReference type="AlphaFoldDB" id="A0A9P1GUE6"/>
<feature type="short sequence motif" description="Histidine triad motif" evidence="6">
    <location>
        <begin position="163"/>
        <end position="167"/>
    </location>
</feature>
<dbReference type="OrthoDB" id="3512845at2759"/>
<dbReference type="PANTHER" id="PTHR12486:SF4">
    <property type="entry name" value="APRATAXIN"/>
    <property type="match status" value="1"/>
</dbReference>
<evidence type="ECO:0000256" key="7">
    <source>
        <dbReference type="SAM" id="MobiDB-lite"/>
    </source>
</evidence>
<sequence>MAPKELGDPLVQSPEGVPNPTTNAFSRLMAPKPKRPPPSVTATIARRWGGSGRDGLGVYLVRPESHPATSVIYHNADFVAVNDIYPKSSAHTLLLPRDPTRSAQHPFEALQDPEFLAAVRAEVAKLTSLTAKELQRRFGATSAAEARRQAIKVGIHAHPSMSHLHIHVLSREMFSPSLKHRKHYNSFNTPFFVDINDFPLADDDPRLDPDRERYLRRDMVCWRCGKNFRNQFKALKDHLQVEFEEWKHE</sequence>
<dbReference type="SUPFAM" id="SSF54197">
    <property type="entry name" value="HIT-like"/>
    <property type="match status" value="1"/>
</dbReference>
<protein>
    <recommendedName>
        <fullName evidence="8">HIT domain-containing protein</fullName>
    </recommendedName>
</protein>
<evidence type="ECO:0000256" key="2">
    <source>
        <dbReference type="ARBA" id="ARBA00022723"/>
    </source>
</evidence>
<dbReference type="Pfam" id="PF01230">
    <property type="entry name" value="HIT"/>
    <property type="match status" value="1"/>
</dbReference>
<evidence type="ECO:0000256" key="5">
    <source>
        <dbReference type="ARBA" id="ARBA00023242"/>
    </source>
</evidence>
<evidence type="ECO:0000256" key="6">
    <source>
        <dbReference type="PROSITE-ProRule" id="PRU00464"/>
    </source>
</evidence>
<keyword evidence="10" id="KW-1185">Reference proteome</keyword>
<organism evidence="9 10">
    <name type="scientific">Parascedosporium putredinis</name>
    <dbReference type="NCBI Taxonomy" id="1442378"/>
    <lineage>
        <taxon>Eukaryota</taxon>
        <taxon>Fungi</taxon>
        <taxon>Dikarya</taxon>
        <taxon>Ascomycota</taxon>
        <taxon>Pezizomycotina</taxon>
        <taxon>Sordariomycetes</taxon>
        <taxon>Hypocreomycetidae</taxon>
        <taxon>Microascales</taxon>
        <taxon>Microascaceae</taxon>
        <taxon>Parascedosporium</taxon>
    </lineage>
</organism>
<dbReference type="Proteomes" id="UP000838763">
    <property type="component" value="Unassembled WGS sequence"/>
</dbReference>
<keyword evidence="4" id="KW-0238">DNA-binding</keyword>
<comment type="caution">
    <text evidence="9">The sequence shown here is derived from an EMBL/GenBank/DDBJ whole genome shotgun (WGS) entry which is preliminary data.</text>
</comment>
<evidence type="ECO:0000256" key="3">
    <source>
        <dbReference type="ARBA" id="ARBA00022833"/>
    </source>
</evidence>
<comment type="subcellular location">
    <subcellularLocation>
        <location evidence="1">Nucleus</location>
    </subcellularLocation>
</comment>
<dbReference type="PROSITE" id="PS51084">
    <property type="entry name" value="HIT_2"/>
    <property type="match status" value="1"/>
</dbReference>
<dbReference type="InterPro" id="IPR011146">
    <property type="entry name" value="HIT-like"/>
</dbReference>
<evidence type="ECO:0000313" key="10">
    <source>
        <dbReference type="Proteomes" id="UP000838763"/>
    </source>
</evidence>
<dbReference type="Pfam" id="PF16278">
    <property type="entry name" value="zf-C2HE"/>
    <property type="match status" value="1"/>
</dbReference>
<dbReference type="InterPro" id="IPR036265">
    <property type="entry name" value="HIT-like_sf"/>
</dbReference>
<dbReference type="GO" id="GO:0003725">
    <property type="term" value="F:double-stranded RNA binding"/>
    <property type="evidence" value="ECO:0007669"/>
    <property type="project" value="TreeGrafter"/>
</dbReference>
<feature type="region of interest" description="Disordered" evidence="7">
    <location>
        <begin position="1"/>
        <end position="40"/>
    </location>
</feature>
<dbReference type="GO" id="GO:1990165">
    <property type="term" value="F:single-strand break-containing DNA binding"/>
    <property type="evidence" value="ECO:0007669"/>
    <property type="project" value="TreeGrafter"/>
</dbReference>
<keyword evidence="3" id="KW-0862">Zinc</keyword>
<dbReference type="GO" id="GO:0030983">
    <property type="term" value="F:mismatched DNA binding"/>
    <property type="evidence" value="ECO:0007669"/>
    <property type="project" value="TreeGrafter"/>
</dbReference>
<dbReference type="GO" id="GO:0005634">
    <property type="term" value="C:nucleus"/>
    <property type="evidence" value="ECO:0007669"/>
    <property type="project" value="UniProtKB-SubCell"/>
</dbReference>